<evidence type="ECO:0000313" key="10">
    <source>
        <dbReference type="EMBL" id="KAH8378301.1"/>
    </source>
</evidence>
<evidence type="ECO:0000313" key="11">
    <source>
        <dbReference type="Proteomes" id="UP001200034"/>
    </source>
</evidence>
<keyword evidence="3" id="KW-0812">Transmembrane</keyword>
<dbReference type="AlphaFoldDB" id="A0AAD4PPP4"/>
<dbReference type="Proteomes" id="UP001200034">
    <property type="component" value="Unassembled WGS sequence"/>
</dbReference>
<dbReference type="InterPro" id="IPR031424">
    <property type="entry name" value="QVR-like"/>
</dbReference>
<dbReference type="InterPro" id="IPR050975">
    <property type="entry name" value="Sleep_regulator"/>
</dbReference>
<protein>
    <recommendedName>
        <fullName evidence="12">Protein sleepless</fullName>
    </recommendedName>
</protein>
<feature type="signal peptide" evidence="9">
    <location>
        <begin position="1"/>
        <end position="21"/>
    </location>
</feature>
<dbReference type="EMBL" id="JAJJHW010001127">
    <property type="protein sequence ID" value="KAH8378301.1"/>
    <property type="molecule type" value="Genomic_DNA"/>
</dbReference>
<accession>A0AAD4PPP4</accession>
<evidence type="ECO:0000256" key="2">
    <source>
        <dbReference type="ARBA" id="ARBA00022622"/>
    </source>
</evidence>
<keyword evidence="8" id="KW-0449">Lipoprotein</keyword>
<evidence type="ECO:0000256" key="9">
    <source>
        <dbReference type="SAM" id="SignalP"/>
    </source>
</evidence>
<dbReference type="PANTHER" id="PTHR33562:SF18">
    <property type="entry name" value="BOUDIN-RELATED"/>
    <property type="match status" value="1"/>
</dbReference>
<dbReference type="GO" id="GO:0098552">
    <property type="term" value="C:side of membrane"/>
    <property type="evidence" value="ECO:0007669"/>
    <property type="project" value="UniProtKB-KW"/>
</dbReference>
<keyword evidence="6" id="KW-0472">Membrane</keyword>
<keyword evidence="5" id="KW-1133">Transmembrane helix</keyword>
<feature type="non-terminal residue" evidence="10">
    <location>
        <position position="1"/>
    </location>
</feature>
<dbReference type="PANTHER" id="PTHR33562">
    <property type="entry name" value="ATILLA, ISOFORM B-RELATED-RELATED"/>
    <property type="match status" value="1"/>
</dbReference>
<keyword evidence="11" id="KW-1185">Reference proteome</keyword>
<evidence type="ECO:0000256" key="8">
    <source>
        <dbReference type="ARBA" id="ARBA00023288"/>
    </source>
</evidence>
<keyword evidence="2" id="KW-0336">GPI-anchor</keyword>
<feature type="chain" id="PRO_5042176493" description="Protein sleepless" evidence="9">
    <location>
        <begin position="22"/>
        <end position="138"/>
    </location>
</feature>
<comment type="subcellular location">
    <subcellularLocation>
        <location evidence="1">Membrane</location>
        <topology evidence="1">Lipid-anchor</topology>
        <topology evidence="1">GPI-anchor</topology>
    </subcellularLocation>
</comment>
<evidence type="ECO:0000256" key="6">
    <source>
        <dbReference type="ARBA" id="ARBA00023136"/>
    </source>
</evidence>
<reference evidence="10" key="1">
    <citation type="journal article" date="2021" name="Mol. Ecol. Resour.">
        <title>Phylogenomic analyses of the genus Drosophila reveals genomic signals of climate adaptation.</title>
        <authorList>
            <person name="Li F."/>
            <person name="Rane R.V."/>
            <person name="Luria V."/>
            <person name="Xiong Z."/>
            <person name="Chen J."/>
            <person name="Li Z."/>
            <person name="Catullo R.A."/>
            <person name="Griffin P.C."/>
            <person name="Schiffer M."/>
            <person name="Pearce S."/>
            <person name="Lee S.F."/>
            <person name="McElroy K."/>
            <person name="Stocker A."/>
            <person name="Shirriffs J."/>
            <person name="Cockerell F."/>
            <person name="Coppin C."/>
            <person name="Sgro C.M."/>
            <person name="Karger A."/>
            <person name="Cain J.W."/>
            <person name="Weber J.A."/>
            <person name="Santpere G."/>
            <person name="Kirschner M.W."/>
            <person name="Hoffmann A.A."/>
            <person name="Oakeshott J.G."/>
            <person name="Zhang G."/>
        </authorList>
    </citation>
    <scope>NUCLEOTIDE SEQUENCE</scope>
    <source>
        <strain evidence="10">BGI-SZ-2011g</strain>
    </source>
</reference>
<dbReference type="GO" id="GO:0030431">
    <property type="term" value="P:sleep"/>
    <property type="evidence" value="ECO:0007669"/>
    <property type="project" value="InterPro"/>
</dbReference>
<keyword evidence="7" id="KW-0325">Glycoprotein</keyword>
<sequence>MLTHIFMHMSSSSSLAGLAVSCYECDSVNDLNCGSEFRAEDIAKTDCDSVELPEEIRDIYMQKPDTACLIKYYRDLPDNPPFVRRSCTFGDFSVCDEQPDPVMPHLSFLGCQFCHTDLCNGAALISSSIVGLLLLFIT</sequence>
<dbReference type="GO" id="GO:0032222">
    <property type="term" value="P:regulation of synaptic transmission, cholinergic"/>
    <property type="evidence" value="ECO:0007669"/>
    <property type="project" value="InterPro"/>
</dbReference>
<comment type="caution">
    <text evidence="10">The sequence shown here is derived from an EMBL/GenBank/DDBJ whole genome shotgun (WGS) entry which is preliminary data.</text>
</comment>
<proteinExistence type="predicted"/>
<organism evidence="10 11">
    <name type="scientific">Drosophila rubida</name>
    <dbReference type="NCBI Taxonomy" id="30044"/>
    <lineage>
        <taxon>Eukaryota</taxon>
        <taxon>Metazoa</taxon>
        <taxon>Ecdysozoa</taxon>
        <taxon>Arthropoda</taxon>
        <taxon>Hexapoda</taxon>
        <taxon>Insecta</taxon>
        <taxon>Pterygota</taxon>
        <taxon>Neoptera</taxon>
        <taxon>Endopterygota</taxon>
        <taxon>Diptera</taxon>
        <taxon>Brachycera</taxon>
        <taxon>Muscomorpha</taxon>
        <taxon>Ephydroidea</taxon>
        <taxon>Drosophilidae</taxon>
        <taxon>Drosophila</taxon>
    </lineage>
</organism>
<evidence type="ECO:0000256" key="3">
    <source>
        <dbReference type="ARBA" id="ARBA00022692"/>
    </source>
</evidence>
<name>A0AAD4PPP4_9MUSC</name>
<evidence type="ECO:0000256" key="5">
    <source>
        <dbReference type="ARBA" id="ARBA00022989"/>
    </source>
</evidence>
<evidence type="ECO:0000256" key="7">
    <source>
        <dbReference type="ARBA" id="ARBA00023180"/>
    </source>
</evidence>
<evidence type="ECO:0008006" key="12">
    <source>
        <dbReference type="Google" id="ProtNLM"/>
    </source>
</evidence>
<evidence type="ECO:0000256" key="1">
    <source>
        <dbReference type="ARBA" id="ARBA00004589"/>
    </source>
</evidence>
<evidence type="ECO:0000256" key="4">
    <source>
        <dbReference type="ARBA" id="ARBA00022729"/>
    </source>
</evidence>
<gene>
    <name evidence="10" type="ORF">KR093_010631</name>
</gene>
<keyword evidence="4 9" id="KW-0732">Signal</keyword>
<dbReference type="Pfam" id="PF17064">
    <property type="entry name" value="QVR"/>
    <property type="match status" value="1"/>
</dbReference>